<dbReference type="Gene3D" id="3.10.620.30">
    <property type="match status" value="1"/>
</dbReference>
<feature type="chain" id="PRO_5047398269" description="Transglutaminase-like domain-containing protein" evidence="2">
    <location>
        <begin position="20"/>
        <end position="382"/>
    </location>
</feature>
<feature type="region of interest" description="Disordered" evidence="1">
    <location>
        <begin position="308"/>
        <end position="382"/>
    </location>
</feature>
<dbReference type="RefSeq" id="WP_345541908.1">
    <property type="nucleotide sequence ID" value="NZ_BAABGJ010000081.1"/>
</dbReference>
<organism evidence="4 5">
    <name type="scientific">Variovorax defluvii</name>
    <dbReference type="NCBI Taxonomy" id="913761"/>
    <lineage>
        <taxon>Bacteria</taxon>
        <taxon>Pseudomonadati</taxon>
        <taxon>Pseudomonadota</taxon>
        <taxon>Betaproteobacteria</taxon>
        <taxon>Burkholderiales</taxon>
        <taxon>Comamonadaceae</taxon>
        <taxon>Variovorax</taxon>
    </lineage>
</organism>
<feature type="region of interest" description="Disordered" evidence="1">
    <location>
        <begin position="53"/>
        <end position="84"/>
    </location>
</feature>
<feature type="region of interest" description="Disordered" evidence="1">
    <location>
        <begin position="114"/>
        <end position="137"/>
    </location>
</feature>
<feature type="compositionally biased region" description="Basic and acidic residues" evidence="1">
    <location>
        <begin position="332"/>
        <end position="344"/>
    </location>
</feature>
<keyword evidence="2" id="KW-0732">Signal</keyword>
<name>A0ABP8IHG1_9BURK</name>
<dbReference type="Pfam" id="PF01841">
    <property type="entry name" value="Transglut_core"/>
    <property type="match status" value="1"/>
</dbReference>
<comment type="caution">
    <text evidence="4">The sequence shown here is derived from an EMBL/GenBank/DDBJ whole genome shotgun (WGS) entry which is preliminary data.</text>
</comment>
<evidence type="ECO:0000259" key="3">
    <source>
        <dbReference type="Pfam" id="PF01841"/>
    </source>
</evidence>
<reference evidence="5" key="1">
    <citation type="journal article" date="2019" name="Int. J. Syst. Evol. Microbiol.">
        <title>The Global Catalogue of Microorganisms (GCM) 10K type strain sequencing project: providing services to taxonomists for standard genome sequencing and annotation.</title>
        <authorList>
            <consortium name="The Broad Institute Genomics Platform"/>
            <consortium name="The Broad Institute Genome Sequencing Center for Infectious Disease"/>
            <person name="Wu L."/>
            <person name="Ma J."/>
        </authorList>
    </citation>
    <scope>NUCLEOTIDE SEQUENCE [LARGE SCALE GENOMIC DNA]</scope>
    <source>
        <strain evidence="5">JCM 17804</strain>
    </source>
</reference>
<keyword evidence="5" id="KW-1185">Reference proteome</keyword>
<sequence length="382" mass="41098">MPKLARACAVVVAVATSLAGGIAAAQIQSGNARKTAAPSIALGVPAAAANANSNATTKTHLSQRSSSSTATRSGSPVTFTSGQPALQYQAADLPSTKDPVRREAVKEGAKDVGITTRGTGATTSTSTEFAPAPGVLRANMPPVTFAEAERVLSSRTLPANVNQGTTAARRSDIGKLSTRSAKISGDASPLGPASIAELARSLRNHPDLIYQYVRNNVEYYPTFGIQKGALGAVLDNQATAHDQATLMVELLRASSIEADYVRGIVKLSAAQLAEWWGVNTANVCGVLSLLGHRHPQRLRLHLRQPQLHPEDQGRGQQHFPHCQWLGSRGPRPRRELPPRPERPQGRRRRRHLRAPARFDPGRHRRAVDRPEHPFGHETLHYP</sequence>
<evidence type="ECO:0000313" key="4">
    <source>
        <dbReference type="EMBL" id="GAA4358791.1"/>
    </source>
</evidence>
<feature type="compositionally biased region" description="Basic residues" evidence="1">
    <location>
        <begin position="345"/>
        <end position="354"/>
    </location>
</feature>
<evidence type="ECO:0000313" key="5">
    <source>
        <dbReference type="Proteomes" id="UP001500975"/>
    </source>
</evidence>
<proteinExistence type="predicted"/>
<evidence type="ECO:0000256" key="1">
    <source>
        <dbReference type="SAM" id="MobiDB-lite"/>
    </source>
</evidence>
<feature type="region of interest" description="Disordered" evidence="1">
    <location>
        <begin position="162"/>
        <end position="190"/>
    </location>
</feature>
<gene>
    <name evidence="4" type="ORF">GCM10023165_54140</name>
</gene>
<dbReference type="InterPro" id="IPR002931">
    <property type="entry name" value="Transglutaminase-like"/>
</dbReference>
<feature type="compositionally biased region" description="Basic and acidic residues" evidence="1">
    <location>
        <begin position="367"/>
        <end position="382"/>
    </location>
</feature>
<dbReference type="EMBL" id="BAABGJ010000081">
    <property type="protein sequence ID" value="GAA4358791.1"/>
    <property type="molecule type" value="Genomic_DNA"/>
</dbReference>
<dbReference type="InterPro" id="IPR038765">
    <property type="entry name" value="Papain-like_cys_pep_sf"/>
</dbReference>
<feature type="signal peptide" evidence="2">
    <location>
        <begin position="1"/>
        <end position="19"/>
    </location>
</feature>
<feature type="compositionally biased region" description="Low complexity" evidence="1">
    <location>
        <begin position="115"/>
        <end position="127"/>
    </location>
</feature>
<protein>
    <recommendedName>
        <fullName evidence="3">Transglutaminase-like domain-containing protein</fullName>
    </recommendedName>
</protein>
<feature type="domain" description="Transglutaminase-like" evidence="3">
    <location>
        <begin position="207"/>
        <end position="267"/>
    </location>
</feature>
<dbReference type="Proteomes" id="UP001500975">
    <property type="component" value="Unassembled WGS sequence"/>
</dbReference>
<dbReference type="SUPFAM" id="SSF54001">
    <property type="entry name" value="Cysteine proteinases"/>
    <property type="match status" value="1"/>
</dbReference>
<evidence type="ECO:0000256" key="2">
    <source>
        <dbReference type="SAM" id="SignalP"/>
    </source>
</evidence>
<feature type="compositionally biased region" description="Low complexity" evidence="1">
    <location>
        <begin position="62"/>
        <end position="75"/>
    </location>
</feature>
<accession>A0ABP8IHG1</accession>